<dbReference type="Proteomes" id="UP001146351">
    <property type="component" value="Unassembled WGS sequence"/>
</dbReference>
<evidence type="ECO:0000313" key="2">
    <source>
        <dbReference type="EMBL" id="KAJ5161512.1"/>
    </source>
</evidence>
<feature type="compositionally biased region" description="Polar residues" evidence="1">
    <location>
        <begin position="57"/>
        <end position="74"/>
    </location>
</feature>
<accession>A0A9W9HYU1</accession>
<dbReference type="EMBL" id="JAPQKO010000005">
    <property type="protein sequence ID" value="KAJ5161512.1"/>
    <property type="molecule type" value="Genomic_DNA"/>
</dbReference>
<gene>
    <name evidence="2" type="ORF">N7492_006904</name>
</gene>
<feature type="region of interest" description="Disordered" evidence="1">
    <location>
        <begin position="135"/>
        <end position="172"/>
    </location>
</feature>
<comment type="caution">
    <text evidence="2">The sequence shown here is derived from an EMBL/GenBank/DDBJ whole genome shotgun (WGS) entry which is preliminary data.</text>
</comment>
<feature type="compositionally biased region" description="Basic and acidic residues" evidence="1">
    <location>
        <begin position="143"/>
        <end position="157"/>
    </location>
</feature>
<evidence type="ECO:0000256" key="1">
    <source>
        <dbReference type="SAM" id="MobiDB-lite"/>
    </source>
</evidence>
<evidence type="ECO:0000313" key="3">
    <source>
        <dbReference type="Proteomes" id="UP001146351"/>
    </source>
</evidence>
<keyword evidence="3" id="KW-1185">Reference proteome</keyword>
<reference evidence="2" key="2">
    <citation type="journal article" date="2023" name="IMA Fungus">
        <title>Comparative genomic study of the Penicillium genus elucidates a diverse pangenome and 15 lateral gene transfer events.</title>
        <authorList>
            <person name="Petersen C."/>
            <person name="Sorensen T."/>
            <person name="Nielsen M.R."/>
            <person name="Sondergaard T.E."/>
            <person name="Sorensen J.L."/>
            <person name="Fitzpatrick D.A."/>
            <person name="Frisvad J.C."/>
            <person name="Nielsen K.L."/>
        </authorList>
    </citation>
    <scope>NUCLEOTIDE SEQUENCE</scope>
    <source>
        <strain evidence="2">IBT 21917</strain>
    </source>
</reference>
<reference evidence="2" key="1">
    <citation type="submission" date="2022-11" db="EMBL/GenBank/DDBJ databases">
        <authorList>
            <person name="Petersen C."/>
        </authorList>
    </citation>
    <scope>NUCLEOTIDE SEQUENCE</scope>
    <source>
        <strain evidence="2">IBT 21917</strain>
    </source>
</reference>
<protein>
    <submittedName>
        <fullName evidence="2">Uncharacterized protein</fullName>
    </submittedName>
</protein>
<feature type="compositionally biased region" description="Basic residues" evidence="1">
    <location>
        <begin position="46"/>
        <end position="56"/>
    </location>
</feature>
<proteinExistence type="predicted"/>
<feature type="region of interest" description="Disordered" evidence="1">
    <location>
        <begin position="41"/>
        <end position="74"/>
    </location>
</feature>
<dbReference type="AlphaFoldDB" id="A0A9W9HYU1"/>
<name>A0A9W9HYU1_9EURO</name>
<sequence length="194" mass="20976">MIGSSGARCRVHHLARRHPVWPKGGSDLISDVVGTGDIGFMVNPRSRSRGNRHRKASSTMTQNPGEQSDASRQPQKWIFGNRCACVRWCSGGGLKDSPGDTQEIPPNIALPPAESGTGSPVPHQFRQEQTGACASAGPIGFGRNDHIPPGRWGREMVPEGDGEDGNTDPVENEVRAQTKLQLDALTDSTAWQRY</sequence>
<organism evidence="2 3">
    <name type="scientific">Penicillium capsulatum</name>
    <dbReference type="NCBI Taxonomy" id="69766"/>
    <lineage>
        <taxon>Eukaryota</taxon>
        <taxon>Fungi</taxon>
        <taxon>Dikarya</taxon>
        <taxon>Ascomycota</taxon>
        <taxon>Pezizomycotina</taxon>
        <taxon>Eurotiomycetes</taxon>
        <taxon>Eurotiomycetidae</taxon>
        <taxon>Eurotiales</taxon>
        <taxon>Aspergillaceae</taxon>
        <taxon>Penicillium</taxon>
    </lineage>
</organism>